<dbReference type="AlphaFoldDB" id="A0A1I6LF90"/>
<evidence type="ECO:0000256" key="6">
    <source>
        <dbReference type="SAM" id="Phobius"/>
    </source>
</evidence>
<keyword evidence="5 6" id="KW-0472">Membrane</keyword>
<dbReference type="InterPro" id="IPR011743">
    <property type="entry name" value="Caa3_sub_IV"/>
</dbReference>
<sequence>MAEHIKHHDASNVTNPEHAEHHIVSPLEYCYVFAFLLVFTAITVVAAYFDLGALNPILALAIASTKAVVVMLFFMHVKYQSKLIKMTVGAGFFTFFVLIMMTMADYVSRAWGTW</sequence>
<feature type="transmembrane region" description="Helical" evidence="6">
    <location>
        <begin position="86"/>
        <end position="104"/>
    </location>
</feature>
<evidence type="ECO:0000256" key="1">
    <source>
        <dbReference type="ARBA" id="ARBA00004651"/>
    </source>
</evidence>
<evidence type="ECO:0000313" key="8">
    <source>
        <dbReference type="Proteomes" id="UP000199024"/>
    </source>
</evidence>
<protein>
    <submittedName>
        <fullName evidence="7">Cytochrome c oxidase subunit 4</fullName>
    </submittedName>
</protein>
<dbReference type="EMBL" id="FOZL01000001">
    <property type="protein sequence ID" value="SFS02113.1"/>
    <property type="molecule type" value="Genomic_DNA"/>
</dbReference>
<keyword evidence="8" id="KW-1185">Reference proteome</keyword>
<dbReference type="Proteomes" id="UP000199024">
    <property type="component" value="Unassembled WGS sequence"/>
</dbReference>
<dbReference type="NCBIfam" id="TIGR02229">
    <property type="entry name" value="caa3_sub_IV"/>
    <property type="match status" value="1"/>
</dbReference>
<gene>
    <name evidence="7" type="ORF">SAMN05421771_0651</name>
</gene>
<keyword evidence="4 6" id="KW-1133">Transmembrane helix</keyword>
<organism evidence="7 8">
    <name type="scientific">Granulicella pectinivorans</name>
    <dbReference type="NCBI Taxonomy" id="474950"/>
    <lineage>
        <taxon>Bacteria</taxon>
        <taxon>Pseudomonadati</taxon>
        <taxon>Acidobacteriota</taxon>
        <taxon>Terriglobia</taxon>
        <taxon>Terriglobales</taxon>
        <taxon>Acidobacteriaceae</taxon>
        <taxon>Granulicella</taxon>
    </lineage>
</organism>
<name>A0A1I6LF90_9BACT</name>
<feature type="transmembrane region" description="Helical" evidence="6">
    <location>
        <begin position="55"/>
        <end position="74"/>
    </location>
</feature>
<dbReference type="RefSeq" id="WP_089836567.1">
    <property type="nucleotide sequence ID" value="NZ_FOZL01000001.1"/>
</dbReference>
<dbReference type="OrthoDB" id="120535at2"/>
<dbReference type="InterPro" id="IPR005171">
    <property type="entry name" value="Cyt_c_oxidase_su4_prok"/>
</dbReference>
<accession>A0A1I6LF90</accession>
<comment type="subcellular location">
    <subcellularLocation>
        <location evidence="1">Cell membrane</location>
        <topology evidence="1">Multi-pass membrane protein</topology>
    </subcellularLocation>
</comment>
<evidence type="ECO:0000313" key="7">
    <source>
        <dbReference type="EMBL" id="SFS02113.1"/>
    </source>
</evidence>
<keyword evidence="3 6" id="KW-0812">Transmembrane</keyword>
<dbReference type="Pfam" id="PF03626">
    <property type="entry name" value="COX4_pro"/>
    <property type="match status" value="1"/>
</dbReference>
<evidence type="ECO:0000256" key="4">
    <source>
        <dbReference type="ARBA" id="ARBA00022989"/>
    </source>
</evidence>
<dbReference type="STRING" id="474950.SAMN05421771_0651"/>
<evidence type="ECO:0000256" key="2">
    <source>
        <dbReference type="ARBA" id="ARBA00022475"/>
    </source>
</evidence>
<keyword evidence="2" id="KW-1003">Cell membrane</keyword>
<feature type="transmembrane region" description="Helical" evidence="6">
    <location>
        <begin position="29"/>
        <end position="49"/>
    </location>
</feature>
<evidence type="ECO:0000256" key="3">
    <source>
        <dbReference type="ARBA" id="ARBA00022692"/>
    </source>
</evidence>
<evidence type="ECO:0000256" key="5">
    <source>
        <dbReference type="ARBA" id="ARBA00023136"/>
    </source>
</evidence>
<proteinExistence type="predicted"/>
<dbReference type="GO" id="GO:0005886">
    <property type="term" value="C:plasma membrane"/>
    <property type="evidence" value="ECO:0007669"/>
    <property type="project" value="UniProtKB-SubCell"/>
</dbReference>
<reference evidence="7 8" key="1">
    <citation type="submission" date="2016-10" db="EMBL/GenBank/DDBJ databases">
        <authorList>
            <person name="de Groot N.N."/>
        </authorList>
    </citation>
    <scope>NUCLEOTIDE SEQUENCE [LARGE SCALE GENOMIC DNA]</scope>
    <source>
        <strain evidence="7 8">DSM 21001</strain>
    </source>
</reference>